<dbReference type="Proteomes" id="UP000095576">
    <property type="component" value="Unassembled WGS sequence"/>
</dbReference>
<organism evidence="1 2">
    <name type="scientific">Bacteroides thetaiotaomicron</name>
    <dbReference type="NCBI Taxonomy" id="818"/>
    <lineage>
        <taxon>Bacteria</taxon>
        <taxon>Pseudomonadati</taxon>
        <taxon>Bacteroidota</taxon>
        <taxon>Bacteroidia</taxon>
        <taxon>Bacteroidales</taxon>
        <taxon>Bacteroidaceae</taxon>
        <taxon>Bacteroides</taxon>
    </lineage>
</organism>
<sequence>MDILNLTPITSLFILILIEKDDGQKKQIVEMPTNGSCV</sequence>
<dbReference type="AlphaFoldDB" id="A0A174S7J0"/>
<evidence type="ECO:0000313" key="1">
    <source>
        <dbReference type="EMBL" id="CUP92496.1"/>
    </source>
</evidence>
<name>A0A174S7J0_BACT4</name>
<gene>
    <name evidence="1" type="ORF">ERS852511_03674</name>
</gene>
<evidence type="ECO:0000313" key="2">
    <source>
        <dbReference type="Proteomes" id="UP000095576"/>
    </source>
</evidence>
<proteinExistence type="predicted"/>
<reference evidence="1 2" key="1">
    <citation type="submission" date="2015-09" db="EMBL/GenBank/DDBJ databases">
        <authorList>
            <consortium name="Pathogen Informatics"/>
        </authorList>
    </citation>
    <scope>NUCLEOTIDE SEQUENCE [LARGE SCALE GENOMIC DNA]</scope>
    <source>
        <strain evidence="1 2">2789STDY5834899</strain>
    </source>
</reference>
<protein>
    <submittedName>
        <fullName evidence="1">Uncharacterized protein</fullName>
    </submittedName>
</protein>
<dbReference type="EMBL" id="CZAP01000016">
    <property type="protein sequence ID" value="CUP92496.1"/>
    <property type="molecule type" value="Genomic_DNA"/>
</dbReference>
<accession>A0A174S7J0</accession>